<dbReference type="AlphaFoldDB" id="A0A561QI82"/>
<dbReference type="RefSeq" id="WP_145640218.1">
    <property type="nucleotide sequence ID" value="NZ_VIWP01000006.1"/>
</dbReference>
<keyword evidence="4" id="KW-1185">Reference proteome</keyword>
<name>A0A561QI82_9HYPH</name>
<accession>A0A561QI82</accession>
<evidence type="ECO:0000313" key="4">
    <source>
        <dbReference type="Proteomes" id="UP000320653"/>
    </source>
</evidence>
<dbReference type="Proteomes" id="UP000320653">
    <property type="component" value="Unassembled WGS sequence"/>
</dbReference>
<feature type="region of interest" description="Disordered" evidence="1">
    <location>
        <begin position="146"/>
        <end position="181"/>
    </location>
</feature>
<proteinExistence type="predicted"/>
<organism evidence="3 4">
    <name type="scientific">Neorhizobium alkalisoli</name>
    <dbReference type="NCBI Taxonomy" id="528178"/>
    <lineage>
        <taxon>Bacteria</taxon>
        <taxon>Pseudomonadati</taxon>
        <taxon>Pseudomonadota</taxon>
        <taxon>Alphaproteobacteria</taxon>
        <taxon>Hyphomicrobiales</taxon>
        <taxon>Rhizobiaceae</taxon>
        <taxon>Rhizobium/Agrobacterium group</taxon>
        <taxon>Neorhizobium</taxon>
    </lineage>
</organism>
<reference evidence="3 4" key="1">
    <citation type="submission" date="2019-06" db="EMBL/GenBank/DDBJ databases">
        <title>Sorghum-associated microbial communities from plants grown in Nebraska, USA.</title>
        <authorList>
            <person name="Schachtman D."/>
        </authorList>
    </citation>
    <scope>NUCLEOTIDE SEQUENCE [LARGE SCALE GENOMIC DNA]</scope>
    <source>
        <strain evidence="3 4">1225</strain>
    </source>
</reference>
<feature type="domain" description="FHA" evidence="2">
    <location>
        <begin position="33"/>
        <end position="83"/>
    </location>
</feature>
<dbReference type="InterPro" id="IPR008984">
    <property type="entry name" value="SMAD_FHA_dom_sf"/>
</dbReference>
<dbReference type="CDD" id="cd00060">
    <property type="entry name" value="FHA"/>
    <property type="match status" value="1"/>
</dbReference>
<sequence length="402" mass="44174">MRLELRQIGGNTPPSSSISSAARLKWYFERGRRTLGRSADCDWQLPQEQRSVSKLHCVIERDRDGFVLLDKSANGSKVDGIIVHEGETARLSDQSRLEVGGLAFSVSISGERSREIEDPEAGLALSDEPLTISAILADIAPGGSSAGGILGDREVEPWSMSSRDPDSKSTSRNVEIGWNGPPTLESATKLLPDDWNIDGDSSFGSHLEHGSATHVSVPISRPKPIAALDIVNDNIPAPEPEHEDLDEDFPRLSIGRSGELADRMEAVMARMEEAMENTFEVFDMAPPHPGGEPDMFGRSREDVLVSRAETLLAQQVWLANALDGLMQEAGRMMEPRILESRVEAAGRRLPWAKNRDFWQAYKAQFEKNGRPLSVRDIFRAAMTSETAAAENGHMNHNDEAGR</sequence>
<dbReference type="Pfam" id="PF00498">
    <property type="entry name" value="FHA"/>
    <property type="match status" value="1"/>
</dbReference>
<comment type="caution">
    <text evidence="3">The sequence shown here is derived from an EMBL/GenBank/DDBJ whole genome shotgun (WGS) entry which is preliminary data.</text>
</comment>
<dbReference type="InterPro" id="IPR000253">
    <property type="entry name" value="FHA_dom"/>
</dbReference>
<evidence type="ECO:0000313" key="3">
    <source>
        <dbReference type="EMBL" id="TWF50061.1"/>
    </source>
</evidence>
<evidence type="ECO:0000259" key="2">
    <source>
        <dbReference type="PROSITE" id="PS50006"/>
    </source>
</evidence>
<gene>
    <name evidence="3" type="ORF">FHW37_10618</name>
</gene>
<evidence type="ECO:0000256" key="1">
    <source>
        <dbReference type="SAM" id="MobiDB-lite"/>
    </source>
</evidence>
<dbReference type="OrthoDB" id="273564at2"/>
<dbReference type="SMART" id="SM00240">
    <property type="entry name" value="FHA"/>
    <property type="match status" value="1"/>
</dbReference>
<dbReference type="SUPFAM" id="SSF49879">
    <property type="entry name" value="SMAD/FHA domain"/>
    <property type="match status" value="1"/>
</dbReference>
<dbReference type="PROSITE" id="PS50006">
    <property type="entry name" value="FHA_DOMAIN"/>
    <property type="match status" value="1"/>
</dbReference>
<dbReference type="EMBL" id="VIWP01000006">
    <property type="protein sequence ID" value="TWF50061.1"/>
    <property type="molecule type" value="Genomic_DNA"/>
</dbReference>
<dbReference type="Gene3D" id="2.60.200.20">
    <property type="match status" value="1"/>
</dbReference>
<protein>
    <submittedName>
        <fullName evidence="3">FHA domain protein</fullName>
    </submittedName>
</protein>